<dbReference type="SUPFAM" id="SSF51126">
    <property type="entry name" value="Pectin lyase-like"/>
    <property type="match status" value="1"/>
</dbReference>
<dbReference type="Pfam" id="PF04043">
    <property type="entry name" value="PMEI"/>
    <property type="match status" value="1"/>
</dbReference>
<protein>
    <recommendedName>
        <fullName evidence="4 12">Pectinesterase</fullName>
        <ecNumber evidence="4 12">3.1.1.11</ecNumber>
    </recommendedName>
</protein>
<dbReference type="InterPro" id="IPR000070">
    <property type="entry name" value="Pectinesterase_cat"/>
</dbReference>
<comment type="catalytic activity">
    <reaction evidence="9 12">
        <text>[(1-&gt;4)-alpha-D-galacturonosyl methyl ester](n) + n H2O = [(1-&gt;4)-alpha-D-galacturonosyl](n) + n methanol + n H(+)</text>
        <dbReference type="Rhea" id="RHEA:22380"/>
        <dbReference type="Rhea" id="RHEA-COMP:14570"/>
        <dbReference type="Rhea" id="RHEA-COMP:14573"/>
        <dbReference type="ChEBI" id="CHEBI:15377"/>
        <dbReference type="ChEBI" id="CHEBI:15378"/>
        <dbReference type="ChEBI" id="CHEBI:17790"/>
        <dbReference type="ChEBI" id="CHEBI:140522"/>
        <dbReference type="ChEBI" id="CHEBI:140523"/>
        <dbReference type="EC" id="3.1.1.11"/>
    </reaction>
</comment>
<dbReference type="CDD" id="cd15798">
    <property type="entry name" value="PMEI-like_3"/>
    <property type="match status" value="1"/>
</dbReference>
<comment type="pathway">
    <text evidence="1 12">Glycan metabolism; pectin degradation; 2-dehydro-3-deoxy-D-gluconate from pectin: step 1/5.</text>
</comment>
<dbReference type="EnsemblPlants" id="Kaladp0069s0060.1.v1.1">
    <property type="protein sequence ID" value="Kaladp0069s0060.1.v1.1"/>
    <property type="gene ID" value="Kaladp0069s0060.v1.1"/>
</dbReference>
<comment type="similarity">
    <text evidence="2">In the N-terminal section; belongs to the PMEI family.</text>
</comment>
<evidence type="ECO:0000256" key="12">
    <source>
        <dbReference type="RuleBase" id="RU000589"/>
    </source>
</evidence>
<evidence type="ECO:0000256" key="10">
    <source>
        <dbReference type="ARBA" id="ARBA00057335"/>
    </source>
</evidence>
<dbReference type="FunFam" id="2.160.20.10:FF:000001">
    <property type="entry name" value="Pectinesterase"/>
    <property type="match status" value="1"/>
</dbReference>
<reference evidence="16" key="1">
    <citation type="submission" date="2021-01" db="UniProtKB">
        <authorList>
            <consortium name="EnsemblPlants"/>
        </authorList>
    </citation>
    <scope>IDENTIFICATION</scope>
</reference>
<dbReference type="InterPro" id="IPR006501">
    <property type="entry name" value="Pectinesterase_inhib_dom"/>
</dbReference>
<dbReference type="InterPro" id="IPR011050">
    <property type="entry name" value="Pectin_lyase_fold/virulence"/>
</dbReference>
<keyword evidence="14" id="KW-0812">Transmembrane</keyword>
<evidence type="ECO:0000256" key="3">
    <source>
        <dbReference type="ARBA" id="ARBA00007786"/>
    </source>
</evidence>
<keyword evidence="14" id="KW-0472">Membrane</keyword>
<evidence type="ECO:0000256" key="7">
    <source>
        <dbReference type="ARBA" id="ARBA00023157"/>
    </source>
</evidence>
<keyword evidence="5 12" id="KW-0378">Hydrolase</keyword>
<evidence type="ECO:0000256" key="9">
    <source>
        <dbReference type="ARBA" id="ARBA00047928"/>
    </source>
</evidence>
<evidence type="ECO:0000259" key="15">
    <source>
        <dbReference type="SMART" id="SM00856"/>
    </source>
</evidence>
<dbReference type="InterPro" id="IPR033131">
    <property type="entry name" value="Pectinesterase_Asp_AS"/>
</dbReference>
<keyword evidence="17" id="KW-1185">Reference proteome</keyword>
<evidence type="ECO:0000313" key="16">
    <source>
        <dbReference type="EnsemblPlants" id="Kaladp0069s0060.1.v1.1"/>
    </source>
</evidence>
<comment type="similarity">
    <text evidence="3">In the C-terminal section; belongs to the pectinesterase family.</text>
</comment>
<dbReference type="UniPathway" id="UPA00545">
    <property type="reaction ID" value="UER00823"/>
</dbReference>
<dbReference type="Proteomes" id="UP000594263">
    <property type="component" value="Unplaced"/>
</dbReference>
<feature type="active site" evidence="11">
    <location>
        <position position="407"/>
    </location>
</feature>
<dbReference type="SUPFAM" id="SSF101148">
    <property type="entry name" value="Plant invertase/pectin methylesterase inhibitor"/>
    <property type="match status" value="1"/>
</dbReference>
<dbReference type="GO" id="GO:0004857">
    <property type="term" value="F:enzyme inhibitor activity"/>
    <property type="evidence" value="ECO:0007669"/>
    <property type="project" value="InterPro"/>
</dbReference>
<comment type="function">
    <text evidence="10">Acts in the modification of cell walls via demethylesterification of cell wall pectin.</text>
</comment>
<dbReference type="PANTHER" id="PTHR31707">
    <property type="entry name" value="PECTINESTERASE"/>
    <property type="match status" value="1"/>
</dbReference>
<dbReference type="GO" id="GO:0042545">
    <property type="term" value="P:cell wall modification"/>
    <property type="evidence" value="ECO:0007669"/>
    <property type="project" value="UniProtKB-UniRule"/>
</dbReference>
<dbReference type="Gramene" id="Kaladp0069s0060.1.v1.1">
    <property type="protein sequence ID" value="Kaladp0069s0060.1.v1.1"/>
    <property type="gene ID" value="Kaladp0069s0060.v1.1"/>
</dbReference>
<evidence type="ECO:0000256" key="8">
    <source>
        <dbReference type="ARBA" id="ARBA00023180"/>
    </source>
</evidence>
<proteinExistence type="inferred from homology"/>
<keyword evidence="8" id="KW-0325">Glycoprotein</keyword>
<keyword evidence="6 12" id="KW-0063">Aspartyl esterase</keyword>
<name>A0A7N1A2U0_KALFE</name>
<dbReference type="PROSITE" id="PS00503">
    <property type="entry name" value="PECTINESTERASE_2"/>
    <property type="match status" value="1"/>
</dbReference>
<dbReference type="Pfam" id="PF01095">
    <property type="entry name" value="Pectinesterase"/>
    <property type="match status" value="1"/>
</dbReference>
<dbReference type="Gene3D" id="2.160.20.10">
    <property type="entry name" value="Single-stranded right-handed beta-helix, Pectin lyase-like"/>
    <property type="match status" value="1"/>
</dbReference>
<feature type="region of interest" description="Disordered" evidence="13">
    <location>
        <begin position="35"/>
        <end position="54"/>
    </location>
</feature>
<evidence type="ECO:0000256" key="2">
    <source>
        <dbReference type="ARBA" id="ARBA00006027"/>
    </source>
</evidence>
<organism evidence="16 17">
    <name type="scientific">Kalanchoe fedtschenkoi</name>
    <name type="common">Lavender scallops</name>
    <name type="synonym">South American air plant</name>
    <dbReference type="NCBI Taxonomy" id="63787"/>
    <lineage>
        <taxon>Eukaryota</taxon>
        <taxon>Viridiplantae</taxon>
        <taxon>Streptophyta</taxon>
        <taxon>Embryophyta</taxon>
        <taxon>Tracheophyta</taxon>
        <taxon>Spermatophyta</taxon>
        <taxon>Magnoliopsida</taxon>
        <taxon>eudicotyledons</taxon>
        <taxon>Gunneridae</taxon>
        <taxon>Pentapetalae</taxon>
        <taxon>Saxifragales</taxon>
        <taxon>Crassulaceae</taxon>
        <taxon>Kalanchoe</taxon>
    </lineage>
</organism>
<evidence type="ECO:0000256" key="13">
    <source>
        <dbReference type="SAM" id="MobiDB-lite"/>
    </source>
</evidence>
<dbReference type="InterPro" id="IPR012334">
    <property type="entry name" value="Pectin_lyas_fold"/>
</dbReference>
<keyword evidence="7" id="KW-1015">Disulfide bond</keyword>
<dbReference type="EC" id="3.1.1.11" evidence="4 12"/>
<dbReference type="FunFam" id="1.20.140.40:FF:000001">
    <property type="entry name" value="Pectinesterase"/>
    <property type="match status" value="1"/>
</dbReference>
<dbReference type="Gene3D" id="1.20.140.40">
    <property type="entry name" value="Invertase/pectin methylesterase inhibitor family protein"/>
    <property type="match status" value="1"/>
</dbReference>
<sequence>MADDGKKKKMAVIGVSSIFLVAMVIAVTVGVSRNGDSGSSGSGDSSSSGGSGISSSTKAVQALCQPTQYKQTCEESLAGSDSNDPKELIRVGFEAAKKQISLALQNSTALQKLEKDPSAEKALEVCDDVLDLAIDDLAKSFDKLGEFDISKVDDYLDDIQTWLSGSVTYRVTCLDAFENTSSSSKETMEKVLKTAAEINTNALTMVNQIDKLLTTLNIPGITSRRRLFSEGDSDFPSWVDAGKRRLLEAPASEVTPDVVVAQDGSGKYKTLNEALENVPVRKDNRTYVIYVKAGTYKEHVKIGKKLTHIMMIGDGATKTKFTDNLNYVQGVKTINTATFTVVGAGFICKNVGFENTAGAIGEQAVALRVASDTSIFYQCQMDGYQDTLYAHAHRQFYRDCTITGTIDFIFGDGAAVFQNCLIQIRKPMDDQQCIVTAQGRTEEGTRTGFVLQNCTITGAPDYMAVKGQFTSYLGRPWKAYSRTVIMQSQIDDVIDPEGWMPWAGVTFENTCWYAEFNNRGPGAATTGRVTWPGIKKVQSEDDAAPFTAEEFLTGNKWITATNVPYASGMMTV</sequence>
<dbReference type="AlphaFoldDB" id="A0A7N1A2U0"/>
<feature type="transmembrane region" description="Helical" evidence="14">
    <location>
        <begin position="12"/>
        <end position="31"/>
    </location>
</feature>
<dbReference type="OMA" id="LCHSTEY"/>
<evidence type="ECO:0000256" key="4">
    <source>
        <dbReference type="ARBA" id="ARBA00013229"/>
    </source>
</evidence>
<dbReference type="SMART" id="SM00856">
    <property type="entry name" value="PMEI"/>
    <property type="match status" value="1"/>
</dbReference>
<dbReference type="InterPro" id="IPR035513">
    <property type="entry name" value="Invertase/methylesterase_inhib"/>
</dbReference>
<evidence type="ECO:0000313" key="17">
    <source>
        <dbReference type="Proteomes" id="UP000594263"/>
    </source>
</evidence>
<evidence type="ECO:0000256" key="5">
    <source>
        <dbReference type="ARBA" id="ARBA00022801"/>
    </source>
</evidence>
<accession>A0A7N1A2U0</accession>
<dbReference type="GO" id="GO:0030599">
    <property type="term" value="F:pectinesterase activity"/>
    <property type="evidence" value="ECO:0007669"/>
    <property type="project" value="UniProtKB-UniRule"/>
</dbReference>
<feature type="domain" description="Pectinesterase inhibitor" evidence="15">
    <location>
        <begin position="55"/>
        <end position="205"/>
    </location>
</feature>
<evidence type="ECO:0000256" key="6">
    <source>
        <dbReference type="ARBA" id="ARBA00023085"/>
    </source>
</evidence>
<evidence type="ECO:0000256" key="14">
    <source>
        <dbReference type="SAM" id="Phobius"/>
    </source>
</evidence>
<dbReference type="GO" id="GO:0045490">
    <property type="term" value="P:pectin catabolic process"/>
    <property type="evidence" value="ECO:0007669"/>
    <property type="project" value="UniProtKB-UniRule"/>
</dbReference>
<evidence type="ECO:0000256" key="11">
    <source>
        <dbReference type="PROSITE-ProRule" id="PRU10040"/>
    </source>
</evidence>
<dbReference type="NCBIfam" id="TIGR01614">
    <property type="entry name" value="PME_inhib"/>
    <property type="match status" value="1"/>
</dbReference>
<keyword evidence="14" id="KW-1133">Transmembrane helix</keyword>
<evidence type="ECO:0000256" key="1">
    <source>
        <dbReference type="ARBA" id="ARBA00005184"/>
    </source>
</evidence>